<dbReference type="SUPFAM" id="SSF53448">
    <property type="entry name" value="Nucleotide-diphospho-sugar transferases"/>
    <property type="match status" value="1"/>
</dbReference>
<organism evidence="4 5">
    <name type="scientific">Thiohalomonas denitrificans</name>
    <dbReference type="NCBI Taxonomy" id="415747"/>
    <lineage>
        <taxon>Bacteria</taxon>
        <taxon>Pseudomonadati</taxon>
        <taxon>Pseudomonadota</taxon>
        <taxon>Gammaproteobacteria</taxon>
        <taxon>Thiohalomonadales</taxon>
        <taxon>Thiohalomonadaceae</taxon>
        <taxon>Thiohalomonas</taxon>
    </lineage>
</organism>
<evidence type="ECO:0000313" key="4">
    <source>
        <dbReference type="EMBL" id="SCZ51958.1"/>
    </source>
</evidence>
<dbReference type="Proteomes" id="UP000199648">
    <property type="component" value="Unassembled WGS sequence"/>
</dbReference>
<dbReference type="Gene3D" id="3.90.550.10">
    <property type="entry name" value="Spore Coat Polysaccharide Biosynthesis Protein SpsA, Chain A"/>
    <property type="match status" value="1"/>
</dbReference>
<dbReference type="EMBL" id="FMWD01000002">
    <property type="protein sequence ID" value="SCZ51958.1"/>
    <property type="molecule type" value="Genomic_DNA"/>
</dbReference>
<keyword evidence="4" id="KW-0808">Transferase</keyword>
<dbReference type="AlphaFoldDB" id="A0A1G5PRD0"/>
<evidence type="ECO:0000256" key="2">
    <source>
        <dbReference type="SAM" id="Phobius"/>
    </source>
</evidence>
<gene>
    <name evidence="4" type="ORF">SAMN03097708_00632</name>
</gene>
<dbReference type="OrthoDB" id="9815923at2"/>
<keyword evidence="2" id="KW-0472">Membrane</keyword>
<dbReference type="PANTHER" id="PTHR43630">
    <property type="entry name" value="POLY-BETA-1,6-N-ACETYL-D-GLUCOSAMINE SYNTHASE"/>
    <property type="match status" value="1"/>
</dbReference>
<reference evidence="4 5" key="1">
    <citation type="submission" date="2016-10" db="EMBL/GenBank/DDBJ databases">
        <authorList>
            <person name="de Groot N.N."/>
        </authorList>
    </citation>
    <scope>NUCLEOTIDE SEQUENCE [LARGE SCALE GENOMIC DNA]</scope>
    <source>
        <strain evidence="4 5">HLD2</strain>
    </source>
</reference>
<evidence type="ECO:0000256" key="1">
    <source>
        <dbReference type="ARBA" id="ARBA00038494"/>
    </source>
</evidence>
<dbReference type="PANTHER" id="PTHR43630:SF2">
    <property type="entry name" value="GLYCOSYLTRANSFERASE"/>
    <property type="match status" value="1"/>
</dbReference>
<feature type="transmembrane region" description="Helical" evidence="2">
    <location>
        <begin position="204"/>
        <end position="222"/>
    </location>
</feature>
<name>A0A1G5PRD0_9GAMM</name>
<comment type="similarity">
    <text evidence="1">Belongs to the glycosyltransferase 2 family. WaaE/KdtX subfamily.</text>
</comment>
<accession>A0A1G5PRD0</accession>
<dbReference type="CDD" id="cd02511">
    <property type="entry name" value="Beta4Glucosyltransferase"/>
    <property type="match status" value="1"/>
</dbReference>
<keyword evidence="2" id="KW-1133">Transmembrane helix</keyword>
<evidence type="ECO:0000313" key="5">
    <source>
        <dbReference type="Proteomes" id="UP000199648"/>
    </source>
</evidence>
<dbReference type="RefSeq" id="WP_092992542.1">
    <property type="nucleotide sequence ID" value="NZ_FMWD01000002.1"/>
</dbReference>
<dbReference type="GO" id="GO:0016740">
    <property type="term" value="F:transferase activity"/>
    <property type="evidence" value="ECO:0007669"/>
    <property type="project" value="UniProtKB-KW"/>
</dbReference>
<proteinExistence type="inferred from homology"/>
<dbReference type="InterPro" id="IPR029044">
    <property type="entry name" value="Nucleotide-diphossugar_trans"/>
</dbReference>
<protein>
    <submittedName>
        <fullName evidence="4">Glycosyltransferase involved in cell wall bisynthesis</fullName>
    </submittedName>
</protein>
<keyword evidence="2" id="KW-0812">Transmembrane</keyword>
<dbReference type="Pfam" id="PF00535">
    <property type="entry name" value="Glycos_transf_2"/>
    <property type="match status" value="1"/>
</dbReference>
<keyword evidence="5" id="KW-1185">Reference proteome</keyword>
<evidence type="ECO:0000259" key="3">
    <source>
        <dbReference type="Pfam" id="PF00535"/>
    </source>
</evidence>
<feature type="domain" description="Glycosyltransferase 2-like" evidence="3">
    <location>
        <begin position="10"/>
        <end position="99"/>
    </location>
</feature>
<sequence length="260" mass="29985">MSSVRPHTLSVCIITLNEADRIERCLRSVREIADEIIVLDSGSTDGTIDIVKRYTDKVWVTDWPGYGPQKQRALDKATQEWVLSIDADEALDETAQQALKTLLEQPIIEEVAFKLQWAVIRHGARLRFGRSARAPLRLFLRENASFTMDQVHEAIQHKHGKVGKLQGYLLHYTARDYGHALEKNAKYAWLGSQKYYDRGKRNRSLSLVFMRAIWTFFWIYVIRGGFLDGRIGFIVAMNYAQGNFNKHVGLWLLTRENKSD</sequence>
<dbReference type="InterPro" id="IPR001173">
    <property type="entry name" value="Glyco_trans_2-like"/>
</dbReference>
<dbReference type="STRING" id="415747.SAMN03097708_00632"/>